<evidence type="ECO:0000313" key="2">
    <source>
        <dbReference type="EMBL" id="KAL3774497.1"/>
    </source>
</evidence>
<evidence type="ECO:0000313" key="3">
    <source>
        <dbReference type="Proteomes" id="UP001516023"/>
    </source>
</evidence>
<feature type="compositionally biased region" description="Polar residues" evidence="1">
    <location>
        <begin position="239"/>
        <end position="249"/>
    </location>
</feature>
<sequence>MFGRSSKGGDKSTSSRTPIRKKLSSVRLYLTGQAQLRGSSSSSWRSSKEIAKLKSLYGEHACLTFASLEERRKYAQRESVIRAPDATGGEDQGGKTLIEQADKIALHLRLHSHKSTFRSDLRVLKENMPQGDEDVICFWMTNVLELLDVKEQIIEGCEVSWNEETTQPKGGETNNLPKARGNRYQIPRRPLKLPDYDVIHRVLHATRGDDHSDEEEYSQESSTDDSDSDSAAEESRSSLTEGDQVQSTAAAPDAWEQIMASADLNPINSSIRHQRQDLHLPLKQSQIALTFRSSLPEDVPPTMSAECIKYFYSVVLVVTTEDGELLVTDCPFHVLTRNSPNSLNPRPSHLSHPASSTRVHIGELHAMAHSSSLPFRLSPIEALGAKQLHVVSDPPACSIVSRISAERRTSTHRIQNENGALCGWMTLVGVGGPMGPGTRLGIIVQFPRVQFDEIDGVGEAGIIPCYRVCCALVGEEYALCEGVTAPVPSSGAQPKKRKTRSYVFDSSYELVEFGYTNSLSMGLLLPSDCPVTIKTDLVVVVVSLKFEFTVDRVAIRKRGDKVDDECLSYMDSSDGGSGFGVIRLELPIEVVHNDEVANEEEEEGSFAVQNHLAAIRRFWKNDSATTSNAYFDDSDIHDDLKMLSLRLLA</sequence>
<reference evidence="2 3" key="1">
    <citation type="journal article" date="2020" name="G3 (Bethesda)">
        <title>Improved Reference Genome for Cyclotella cryptica CCMP332, a Model for Cell Wall Morphogenesis, Salinity Adaptation, and Lipid Production in Diatoms (Bacillariophyta).</title>
        <authorList>
            <person name="Roberts W.R."/>
            <person name="Downey K.M."/>
            <person name="Ruck E.C."/>
            <person name="Traller J.C."/>
            <person name="Alverson A.J."/>
        </authorList>
    </citation>
    <scope>NUCLEOTIDE SEQUENCE [LARGE SCALE GENOMIC DNA]</scope>
    <source>
        <strain evidence="2 3">CCMP332</strain>
    </source>
</reference>
<evidence type="ECO:0000256" key="1">
    <source>
        <dbReference type="SAM" id="MobiDB-lite"/>
    </source>
</evidence>
<protein>
    <submittedName>
        <fullName evidence="2">Uncharacterized protein</fullName>
    </submittedName>
</protein>
<organism evidence="2 3">
    <name type="scientific">Cyclotella cryptica</name>
    <dbReference type="NCBI Taxonomy" id="29204"/>
    <lineage>
        <taxon>Eukaryota</taxon>
        <taxon>Sar</taxon>
        <taxon>Stramenopiles</taxon>
        <taxon>Ochrophyta</taxon>
        <taxon>Bacillariophyta</taxon>
        <taxon>Coscinodiscophyceae</taxon>
        <taxon>Thalassiosirophycidae</taxon>
        <taxon>Stephanodiscales</taxon>
        <taxon>Stephanodiscaceae</taxon>
        <taxon>Cyclotella</taxon>
    </lineage>
</organism>
<dbReference type="Proteomes" id="UP001516023">
    <property type="component" value="Unassembled WGS sequence"/>
</dbReference>
<proteinExistence type="predicted"/>
<keyword evidence="3" id="KW-1185">Reference proteome</keyword>
<feature type="compositionally biased region" description="Polar residues" evidence="1">
    <location>
        <begin position="164"/>
        <end position="176"/>
    </location>
</feature>
<dbReference type="AlphaFoldDB" id="A0ABD3NEV5"/>
<feature type="region of interest" description="Disordered" evidence="1">
    <location>
        <begin position="1"/>
        <end position="20"/>
    </location>
</feature>
<feature type="compositionally biased region" description="Acidic residues" evidence="1">
    <location>
        <begin position="211"/>
        <end position="232"/>
    </location>
</feature>
<dbReference type="EMBL" id="JABMIG020000588">
    <property type="protein sequence ID" value="KAL3774497.1"/>
    <property type="molecule type" value="Genomic_DNA"/>
</dbReference>
<accession>A0ABD3NEV5</accession>
<gene>
    <name evidence="2" type="ORF">HJC23_013456</name>
</gene>
<feature type="region of interest" description="Disordered" evidence="1">
    <location>
        <begin position="164"/>
        <end position="187"/>
    </location>
</feature>
<comment type="caution">
    <text evidence="2">The sequence shown here is derived from an EMBL/GenBank/DDBJ whole genome shotgun (WGS) entry which is preliminary data.</text>
</comment>
<name>A0ABD3NEV5_9STRA</name>
<feature type="region of interest" description="Disordered" evidence="1">
    <location>
        <begin position="205"/>
        <end position="251"/>
    </location>
</feature>